<keyword evidence="2" id="KW-1185">Reference proteome</keyword>
<evidence type="ECO:0000313" key="1">
    <source>
        <dbReference type="EMBL" id="CAD2222779.1"/>
    </source>
</evidence>
<dbReference type="EMBL" id="LR877172">
    <property type="protein sequence ID" value="CAD2222779.1"/>
    <property type="molecule type" value="Genomic_DNA"/>
</dbReference>
<dbReference type="AlphaFoldDB" id="A0A7G2CU22"/>
<protein>
    <submittedName>
        <fullName evidence="1">Uncharacterized protein</fullName>
    </submittedName>
</protein>
<gene>
    <name evidence="1" type="ORF">ADEAN_001032900</name>
</gene>
<sequence>MIALEGMSVYQVMRRIQQCSPCLVYVESAEEFLSLLMTNALKLAQEVDDKEEGKERVIKEITTAVMEASQAWQYYSHHVLESSEVLWLLPSRAHDTRRWWNLFLQTMKIG</sequence>
<dbReference type="Proteomes" id="UP000515908">
    <property type="component" value="Chromosome 28"/>
</dbReference>
<evidence type="ECO:0000313" key="2">
    <source>
        <dbReference type="Proteomes" id="UP000515908"/>
    </source>
</evidence>
<reference evidence="1 2" key="1">
    <citation type="submission" date="2020-08" db="EMBL/GenBank/DDBJ databases">
        <authorList>
            <person name="Newling K."/>
            <person name="Davey J."/>
            <person name="Forrester S."/>
        </authorList>
    </citation>
    <scope>NUCLEOTIDE SEQUENCE [LARGE SCALE GENOMIC DNA]</scope>
    <source>
        <strain evidence="2">Crithidia deanei Carvalho (ATCC PRA-265)</strain>
    </source>
</reference>
<proteinExistence type="predicted"/>
<name>A0A7G2CU22_9TRYP</name>
<dbReference type="VEuPathDB" id="TriTrypDB:ADEAN_001032900"/>
<accession>A0A7G2CU22</accession>
<organism evidence="1 2">
    <name type="scientific">Angomonas deanei</name>
    <dbReference type="NCBI Taxonomy" id="59799"/>
    <lineage>
        <taxon>Eukaryota</taxon>
        <taxon>Discoba</taxon>
        <taxon>Euglenozoa</taxon>
        <taxon>Kinetoplastea</taxon>
        <taxon>Metakinetoplastina</taxon>
        <taxon>Trypanosomatida</taxon>
        <taxon>Trypanosomatidae</taxon>
        <taxon>Strigomonadinae</taxon>
        <taxon>Angomonas</taxon>
    </lineage>
</organism>